<keyword evidence="4" id="KW-1185">Reference proteome</keyword>
<name>A0AAN9GH33_9CAEN</name>
<evidence type="ECO:0000313" key="4">
    <source>
        <dbReference type="Proteomes" id="UP001374579"/>
    </source>
</evidence>
<comment type="caution">
    <text evidence="3">The sequence shown here is derived from an EMBL/GenBank/DDBJ whole genome shotgun (WGS) entry which is preliminary data.</text>
</comment>
<evidence type="ECO:0000256" key="1">
    <source>
        <dbReference type="SAM" id="MobiDB-lite"/>
    </source>
</evidence>
<gene>
    <name evidence="3" type="ORF">V1264_015533</name>
</gene>
<evidence type="ECO:0000313" key="3">
    <source>
        <dbReference type="EMBL" id="KAK7107644.1"/>
    </source>
</evidence>
<proteinExistence type="predicted"/>
<dbReference type="EMBL" id="JBAMIC010000004">
    <property type="protein sequence ID" value="KAK7107644.1"/>
    <property type="molecule type" value="Genomic_DNA"/>
</dbReference>
<feature type="signal peptide" evidence="2">
    <location>
        <begin position="1"/>
        <end position="16"/>
    </location>
</feature>
<organism evidence="3 4">
    <name type="scientific">Littorina saxatilis</name>
    <dbReference type="NCBI Taxonomy" id="31220"/>
    <lineage>
        <taxon>Eukaryota</taxon>
        <taxon>Metazoa</taxon>
        <taxon>Spiralia</taxon>
        <taxon>Lophotrochozoa</taxon>
        <taxon>Mollusca</taxon>
        <taxon>Gastropoda</taxon>
        <taxon>Caenogastropoda</taxon>
        <taxon>Littorinimorpha</taxon>
        <taxon>Littorinoidea</taxon>
        <taxon>Littorinidae</taxon>
        <taxon>Littorina</taxon>
    </lineage>
</organism>
<accession>A0AAN9GH33</accession>
<reference evidence="3 4" key="1">
    <citation type="submission" date="2024-02" db="EMBL/GenBank/DDBJ databases">
        <title>Chromosome-scale genome assembly of the rough periwinkle Littorina saxatilis.</title>
        <authorList>
            <person name="De Jode A."/>
            <person name="Faria R."/>
            <person name="Formenti G."/>
            <person name="Sims Y."/>
            <person name="Smith T.P."/>
            <person name="Tracey A."/>
            <person name="Wood J.M.D."/>
            <person name="Zagrodzka Z.B."/>
            <person name="Johannesson K."/>
            <person name="Butlin R.K."/>
            <person name="Leder E.H."/>
        </authorList>
    </citation>
    <scope>NUCLEOTIDE SEQUENCE [LARGE SCALE GENOMIC DNA]</scope>
    <source>
        <strain evidence="3">Snail1</strain>
        <tissue evidence="3">Muscle</tissue>
    </source>
</reference>
<dbReference type="AlphaFoldDB" id="A0AAN9GH33"/>
<feature type="chain" id="PRO_5042940541" evidence="2">
    <location>
        <begin position="17"/>
        <end position="395"/>
    </location>
</feature>
<keyword evidence="2" id="KW-0732">Signal</keyword>
<dbReference type="Proteomes" id="UP001374579">
    <property type="component" value="Unassembled WGS sequence"/>
</dbReference>
<evidence type="ECO:0000256" key="2">
    <source>
        <dbReference type="SAM" id="SignalP"/>
    </source>
</evidence>
<feature type="region of interest" description="Disordered" evidence="1">
    <location>
        <begin position="18"/>
        <end position="58"/>
    </location>
</feature>
<sequence length="395" mass="42754">MRTFILLAVVVAVASAATRPRDGTDGSRPAAGHGDTGSNQHRDNSGYDSGNSGYGTGNDGYGSRNGGYGSGNGGYGDNSYNRGGYGNNHARYGGGYYAPPPPPPQKTDSLDKLDKLFSRVDAVSDQLKTVSEQVVALEARQAVQVRFFDRLVTVTLEALANTDENQKDRLTQLEDFLTVLEYELENELEPAVDNLRDMNMVNREERGALEELLNDETDLDIGQAGRIARLVSITADFKDRLFQIVKNAFELFDDEAEGTTQDLDALATVATAKTCEVGEITLDDDECTAELTFQTDFGNQAPQIFLGLSGVNFNTNAVEDKKEQGGYGYSGGYGHNQGYHETEPGSIGTRLNAYTTPKGARFEFFFFGFGETKIAAATITYQACSIGPGIGRVNH</sequence>
<protein>
    <submittedName>
        <fullName evidence="3">Uncharacterized protein</fullName>
    </submittedName>
</protein>